<reference evidence="10" key="1">
    <citation type="submission" date="2023-06" db="EMBL/GenBank/DDBJ databases">
        <title>Black Yeasts Isolated from many extreme environments.</title>
        <authorList>
            <person name="Coleine C."/>
            <person name="Stajich J.E."/>
            <person name="Selbmann L."/>
        </authorList>
    </citation>
    <scope>NUCLEOTIDE SEQUENCE</scope>
    <source>
        <strain evidence="10">CCFEE 5200</strain>
    </source>
</reference>
<keyword evidence="7" id="KW-0732">Signal</keyword>
<comment type="caution">
    <text evidence="10">The sequence shown here is derived from an EMBL/GenBank/DDBJ whole genome shotgun (WGS) entry which is preliminary data.</text>
</comment>
<feature type="chain" id="PRO_5042854649" description="endo-1,3(4)-beta-glucanase" evidence="7">
    <location>
        <begin position="25"/>
        <end position="1306"/>
    </location>
</feature>
<comment type="catalytic activity">
    <reaction evidence="1">
        <text>Endohydrolysis of (1-&gt;3)- or (1-&gt;4)-linkages in beta-D-glucans when the glucose residue whose reducing group is involved in the linkage to be hydrolyzed is itself substituted at C-3.</text>
        <dbReference type="EC" id="3.2.1.6"/>
    </reaction>
</comment>
<dbReference type="Gene3D" id="3.50.4.10">
    <property type="entry name" value="Hepatocyte Growth Factor"/>
    <property type="match status" value="3"/>
</dbReference>
<feature type="region of interest" description="Disordered" evidence="6">
    <location>
        <begin position="960"/>
        <end position="1002"/>
    </location>
</feature>
<keyword evidence="11" id="KW-1185">Reference proteome</keyword>
<keyword evidence="5" id="KW-0326">Glycosidase</keyword>
<gene>
    <name evidence="10" type="ORF">LTR91_008630</name>
</gene>
<feature type="domain" description="GH16" evidence="9">
    <location>
        <begin position="20"/>
        <end position="351"/>
    </location>
</feature>
<dbReference type="InterPro" id="IPR000757">
    <property type="entry name" value="Beta-glucanase-like"/>
</dbReference>
<evidence type="ECO:0000256" key="6">
    <source>
        <dbReference type="SAM" id="MobiDB-lite"/>
    </source>
</evidence>
<dbReference type="SUPFAM" id="SSF49899">
    <property type="entry name" value="Concanavalin A-like lectins/glucanases"/>
    <property type="match status" value="1"/>
</dbReference>
<dbReference type="Pfam" id="PF14295">
    <property type="entry name" value="PAN_4"/>
    <property type="match status" value="5"/>
</dbReference>
<keyword evidence="4" id="KW-0378">Hydrolase</keyword>
<name>A0AAN6KNJ0_9PEZI</name>
<evidence type="ECO:0000256" key="2">
    <source>
        <dbReference type="ARBA" id="ARBA00006865"/>
    </source>
</evidence>
<dbReference type="PANTHER" id="PTHR10963">
    <property type="entry name" value="GLYCOSYL HYDROLASE-RELATED"/>
    <property type="match status" value="1"/>
</dbReference>
<feature type="region of interest" description="Disordered" evidence="6">
    <location>
        <begin position="507"/>
        <end position="554"/>
    </location>
</feature>
<evidence type="ECO:0000259" key="9">
    <source>
        <dbReference type="PROSITE" id="PS51762"/>
    </source>
</evidence>
<evidence type="ECO:0000313" key="11">
    <source>
        <dbReference type="Proteomes" id="UP001175353"/>
    </source>
</evidence>
<evidence type="ECO:0000256" key="3">
    <source>
        <dbReference type="ARBA" id="ARBA00012599"/>
    </source>
</evidence>
<evidence type="ECO:0000256" key="7">
    <source>
        <dbReference type="SAM" id="SignalP"/>
    </source>
</evidence>
<sequence>MWSSSLVPGTSIVCALSFLSSIQAQSIPGATLFSGNGAPGAGPYQLVDDYESAVFFDKFNFYSSYDPTYGHVQYVTAAVAEQNGFVTTPNSTAVISVDTTNQWPNGGPGRPAVRLISDNTYTHGLFILDLVHMPWGCGTWPAYWLLGPNWPFNGEIDIIEGVNTGESDSVSMHTNPGCEVDGAGQTGSFQTANCDKDANGNSGCGTLLSNTTIPNNYGDGLNRNGGGVYATEWTSDYVKTWFFPRGSIPASITSGAPNVSTFGTPAVNAQSGGGYTCDIQSHFANMSIIINTDFCGAWAGQVYSSQFPQCPQTANVSSLDSCVDFVGNNPSYFTQAYWQINSIKVYQMLSPVQPSSSYTTSQSTATPSASTNTVNLGMGASTATIGSSTYTGPLSSATTSGIAPTGTPAICPTYNGTTWTNANSQLYNIACGSDYNGGSSGLGDSGIQSATSFENCLEICDTVNGCLAVAFTGGNIAGTCYLKNSVGAFVHNGATNAAVRLAGPVSGVSTSSSTSSTSTVLSSSKSVSPSLAPYTTTTASTSSPSSSSSSLFSARSTSTSSSSARMTSSSVVSSSLSTSSLSPSSSSSTSASGTSTSTSESSSISSATQMTSSSSSSSQVTTSLSSTSSQASASAVARCQNNTVVTDSNGVAYTTYCGSDTTQGAFNVQYYSSGDFTQCELYCDNQAGCAAWTWSPGASTGGACFLKHAPSSPVPASGSNAALWVAGIAIQSSASSTLGSGSSINSSVSSSAISVASPSASAACPSINNTQITDSNGRNYTVFCSSDTTGGAFTNQIYAFGDFTQCMTGCDNNTGCTAWTWNKYSPGNGGVCYLKYGTQNAVPGAASLTAGVLAVPPTYVPPPAIQCPGSNGTTYNDTMGNKYIVLCGMDSVPGSFANAAEPDLPSCVNACAARMDGTARCLGVTFVGGTCYFKSQYTSSTVSTGVDSAFLSTVIYPNAAKSSSSPSSSSSSSSRPSSSTTAMTSTSSTGGLSSTGSTASSLSGAPSTIFSSTSLTSSASALATCGNAASPSASGAAAPCQDTYGNSFNVTYGTQYTGSVLIRAKQPSINACLLQCDTTANCAAVNYANGTCELLSTVTGTETVAVSGSAVAAAATRPASVSTIYTTPSTTSAMATSSLMSSSVSSSMSTTATSYNSVPTPACNSSYIDPRNGNVYTVYCRADNSAATFMTVPVSSGGFGMCFAACDAAQSCAGFTFIGGDSGMCDLKNVTGSFISAGSDTISCFITLIYGQAPPGGHELLDHPRTIYECHKWYDELEYNDCFRATLSDKYRWRLQHYSANDLFRL</sequence>
<dbReference type="GO" id="GO:0052861">
    <property type="term" value="F:endo-1,3(4)-beta-glucanase activity"/>
    <property type="evidence" value="ECO:0007669"/>
    <property type="project" value="UniProtKB-EC"/>
</dbReference>
<dbReference type="Pfam" id="PF26113">
    <property type="entry name" value="GH16_XgeA"/>
    <property type="match status" value="1"/>
</dbReference>
<evidence type="ECO:0000313" key="10">
    <source>
        <dbReference type="EMBL" id="KAK0991215.1"/>
    </source>
</evidence>
<feature type="signal peptide" evidence="7">
    <location>
        <begin position="1"/>
        <end position="24"/>
    </location>
</feature>
<organism evidence="10 11">
    <name type="scientific">Friedmanniomyces endolithicus</name>
    <dbReference type="NCBI Taxonomy" id="329885"/>
    <lineage>
        <taxon>Eukaryota</taxon>
        <taxon>Fungi</taxon>
        <taxon>Dikarya</taxon>
        <taxon>Ascomycota</taxon>
        <taxon>Pezizomycotina</taxon>
        <taxon>Dothideomycetes</taxon>
        <taxon>Dothideomycetidae</taxon>
        <taxon>Mycosphaerellales</taxon>
        <taxon>Teratosphaeriaceae</taxon>
        <taxon>Friedmanniomyces</taxon>
    </lineage>
</organism>
<dbReference type="Gene3D" id="2.60.120.200">
    <property type="match status" value="1"/>
</dbReference>
<dbReference type="GO" id="GO:0009251">
    <property type="term" value="P:glucan catabolic process"/>
    <property type="evidence" value="ECO:0007669"/>
    <property type="project" value="TreeGrafter"/>
</dbReference>
<dbReference type="InterPro" id="IPR003609">
    <property type="entry name" value="Pan_app"/>
</dbReference>
<dbReference type="PANTHER" id="PTHR10963:SF24">
    <property type="entry name" value="GLYCOSIDASE C21B10.07-RELATED"/>
    <property type="match status" value="1"/>
</dbReference>
<evidence type="ECO:0000259" key="8">
    <source>
        <dbReference type="PROSITE" id="PS50948"/>
    </source>
</evidence>
<evidence type="ECO:0000256" key="5">
    <source>
        <dbReference type="ARBA" id="ARBA00023295"/>
    </source>
</evidence>
<dbReference type="Proteomes" id="UP001175353">
    <property type="component" value="Unassembled WGS sequence"/>
</dbReference>
<dbReference type="FunFam" id="2.60.120.200:FF:000114">
    <property type="entry name" value="Probable endo-1,3(4)-beta-glucanase NFIA_089530"/>
    <property type="match status" value="1"/>
</dbReference>
<feature type="compositionally biased region" description="Low complexity" evidence="6">
    <location>
        <begin position="962"/>
        <end position="1002"/>
    </location>
</feature>
<dbReference type="EMBL" id="JAUJLE010000067">
    <property type="protein sequence ID" value="KAK0991215.1"/>
    <property type="molecule type" value="Genomic_DNA"/>
</dbReference>
<protein>
    <recommendedName>
        <fullName evidence="3">endo-1,3(4)-beta-glucanase</fullName>
        <ecNumber evidence="3">3.2.1.6</ecNumber>
    </recommendedName>
</protein>
<evidence type="ECO:0000256" key="4">
    <source>
        <dbReference type="ARBA" id="ARBA00022801"/>
    </source>
</evidence>
<dbReference type="CDD" id="cd02181">
    <property type="entry name" value="GH16_fungal_Lam16A_glucanase"/>
    <property type="match status" value="1"/>
</dbReference>
<proteinExistence type="inferred from homology"/>
<dbReference type="PROSITE" id="PS50948">
    <property type="entry name" value="PAN"/>
    <property type="match status" value="1"/>
</dbReference>
<dbReference type="InterPro" id="IPR013320">
    <property type="entry name" value="ConA-like_dom_sf"/>
</dbReference>
<feature type="domain" description="Apple" evidence="8">
    <location>
        <begin position="1040"/>
        <end position="1119"/>
    </location>
</feature>
<dbReference type="InterPro" id="IPR050546">
    <property type="entry name" value="Glycosyl_Hydrlase_16"/>
</dbReference>
<dbReference type="EC" id="3.2.1.6" evidence="3"/>
<feature type="region of interest" description="Disordered" evidence="6">
    <location>
        <begin position="575"/>
        <end position="621"/>
    </location>
</feature>
<evidence type="ECO:0000256" key="1">
    <source>
        <dbReference type="ARBA" id="ARBA00000124"/>
    </source>
</evidence>
<comment type="similarity">
    <text evidence="2">Belongs to the glycosyl hydrolase 16 family.</text>
</comment>
<accession>A0AAN6KNJ0</accession>
<dbReference type="PROSITE" id="PS51762">
    <property type="entry name" value="GH16_2"/>
    <property type="match status" value="1"/>
</dbReference>